<dbReference type="OrthoDB" id="8451958at2"/>
<comment type="caution">
    <text evidence="1">The sequence shown here is derived from an EMBL/GenBank/DDBJ whole genome shotgun (WGS) entry which is preliminary data.</text>
</comment>
<reference evidence="1 2" key="1">
    <citation type="submission" date="2018-06" db="EMBL/GenBank/DDBJ databases">
        <title>Genomic Encyclopedia of Type Strains, Phase IV (KMG-IV): sequencing the most valuable type-strain genomes for metagenomic binning, comparative biology and taxonomic classification.</title>
        <authorList>
            <person name="Goeker M."/>
        </authorList>
    </citation>
    <scope>NUCLEOTIDE SEQUENCE [LARGE SCALE GENOMIC DNA]</scope>
    <source>
        <strain evidence="1 2">DSM 24875</strain>
    </source>
</reference>
<evidence type="ECO:0000313" key="1">
    <source>
        <dbReference type="EMBL" id="RBP09662.1"/>
    </source>
</evidence>
<dbReference type="InterPro" id="IPR058110">
    <property type="entry name" value="GCG_CRPN_dom"/>
</dbReference>
<dbReference type="RefSeq" id="WP_113890680.1">
    <property type="nucleotide sequence ID" value="NZ_QNRK01000021.1"/>
</dbReference>
<dbReference type="EMBL" id="QNRK01000021">
    <property type="protein sequence ID" value="RBP09662.1"/>
    <property type="molecule type" value="Genomic_DNA"/>
</dbReference>
<dbReference type="NCBIfam" id="NF047412">
    <property type="entry name" value="sig_GCG_CRPN_rpt"/>
    <property type="match status" value="1"/>
</dbReference>
<keyword evidence="2" id="KW-1185">Reference proteome</keyword>
<dbReference type="Proteomes" id="UP000253529">
    <property type="component" value="Unassembled WGS sequence"/>
</dbReference>
<dbReference type="AlphaFoldDB" id="A0A366F4T9"/>
<organism evidence="1 2">
    <name type="scientific">Roseiarcus fermentans</name>
    <dbReference type="NCBI Taxonomy" id="1473586"/>
    <lineage>
        <taxon>Bacteria</taxon>
        <taxon>Pseudomonadati</taxon>
        <taxon>Pseudomonadota</taxon>
        <taxon>Alphaproteobacteria</taxon>
        <taxon>Hyphomicrobiales</taxon>
        <taxon>Roseiarcaceae</taxon>
        <taxon>Roseiarcus</taxon>
    </lineage>
</organism>
<sequence length="71" mass="7503">MKRVQSGILGAVIAAAIVSALTPAFALGGCGRNFHRNAAGVCVRGGQNEDYCLRTRGHTATRMPDGRMRCL</sequence>
<gene>
    <name evidence="1" type="ORF">DFR50_1216</name>
</gene>
<accession>A0A366F4T9</accession>
<evidence type="ECO:0000313" key="2">
    <source>
        <dbReference type="Proteomes" id="UP000253529"/>
    </source>
</evidence>
<proteinExistence type="predicted"/>
<protein>
    <submittedName>
        <fullName evidence="1">Uncharacterized protein</fullName>
    </submittedName>
</protein>
<dbReference type="PROSITE" id="PS51257">
    <property type="entry name" value="PROKAR_LIPOPROTEIN"/>
    <property type="match status" value="1"/>
</dbReference>
<name>A0A366F4T9_9HYPH</name>